<dbReference type="NCBIfam" id="TIGR02189">
    <property type="entry name" value="GlrX-like_plant"/>
    <property type="match status" value="1"/>
</dbReference>
<dbReference type="SUPFAM" id="SSF52833">
    <property type="entry name" value="Thioredoxin-like"/>
    <property type="match status" value="1"/>
</dbReference>
<keyword evidence="7" id="KW-1185">Reference proteome</keyword>
<dbReference type="InterPro" id="IPR011905">
    <property type="entry name" value="GlrX-like_pln_2"/>
</dbReference>
<dbReference type="AlphaFoldDB" id="A0A7I8KQ57"/>
<comment type="subcellular location">
    <subcellularLocation>
        <location evidence="1">Cytoplasm</location>
    </subcellularLocation>
</comment>
<evidence type="ECO:0000259" key="5">
    <source>
        <dbReference type="Pfam" id="PF00462"/>
    </source>
</evidence>
<dbReference type="Gene3D" id="3.40.30.10">
    <property type="entry name" value="Glutaredoxin"/>
    <property type="match status" value="1"/>
</dbReference>
<dbReference type="PANTHER" id="PTHR10168">
    <property type="entry name" value="GLUTAREDOXIN"/>
    <property type="match status" value="1"/>
</dbReference>
<comment type="similarity">
    <text evidence="2">Belongs to the glutaredoxin family. CC-type subfamily.</text>
</comment>
<dbReference type="EMBL" id="LR746270">
    <property type="protein sequence ID" value="CAA7399930.1"/>
    <property type="molecule type" value="Genomic_DNA"/>
</dbReference>
<proteinExistence type="inferred from homology"/>
<evidence type="ECO:0000256" key="2">
    <source>
        <dbReference type="ARBA" id="ARBA00007568"/>
    </source>
</evidence>
<evidence type="ECO:0000256" key="3">
    <source>
        <dbReference type="ARBA" id="ARBA00022490"/>
    </source>
</evidence>
<accession>A0A7I8KQ57</accession>
<gene>
    <name evidence="6" type="ORF">SI8410_07010600</name>
</gene>
<keyword evidence="3" id="KW-0963">Cytoplasm</keyword>
<evidence type="ECO:0000256" key="4">
    <source>
        <dbReference type="ARBA" id="ARBA00023284"/>
    </source>
</evidence>
<sequence>MERVARLAAQQAVVIFSSSTCCMCHAIKSLFQDLGVNYTVHELDEEPYGADIVTALSRLIGRSSPLPAVFVGGKLVGSTDRVMALHLAGKLAPLLSDAGAKWL</sequence>
<evidence type="ECO:0000256" key="1">
    <source>
        <dbReference type="ARBA" id="ARBA00004496"/>
    </source>
</evidence>
<dbReference type="CDD" id="cd03419">
    <property type="entry name" value="GRX_GRXh_1_2_like"/>
    <property type="match status" value="1"/>
</dbReference>
<protein>
    <recommendedName>
        <fullName evidence="5">Glutaredoxin domain-containing protein</fullName>
    </recommendedName>
</protein>
<feature type="domain" description="Glutaredoxin" evidence="5">
    <location>
        <begin position="13"/>
        <end position="76"/>
    </location>
</feature>
<dbReference type="InterPro" id="IPR036249">
    <property type="entry name" value="Thioredoxin-like_sf"/>
</dbReference>
<dbReference type="PROSITE" id="PS51354">
    <property type="entry name" value="GLUTAREDOXIN_2"/>
    <property type="match status" value="1"/>
</dbReference>
<dbReference type="GO" id="GO:0005737">
    <property type="term" value="C:cytoplasm"/>
    <property type="evidence" value="ECO:0007669"/>
    <property type="project" value="UniProtKB-SubCell"/>
</dbReference>
<name>A0A7I8KQ57_SPIIN</name>
<reference evidence="6" key="1">
    <citation type="submission" date="2020-02" db="EMBL/GenBank/DDBJ databases">
        <authorList>
            <person name="Scholz U."/>
            <person name="Mascher M."/>
            <person name="Fiebig A."/>
        </authorList>
    </citation>
    <scope>NUCLEOTIDE SEQUENCE</scope>
</reference>
<dbReference type="InterPro" id="IPR002109">
    <property type="entry name" value="Glutaredoxin"/>
</dbReference>
<evidence type="ECO:0000313" key="7">
    <source>
        <dbReference type="Proteomes" id="UP000663760"/>
    </source>
</evidence>
<organism evidence="6 7">
    <name type="scientific">Spirodela intermedia</name>
    <name type="common">Intermediate duckweed</name>
    <dbReference type="NCBI Taxonomy" id="51605"/>
    <lineage>
        <taxon>Eukaryota</taxon>
        <taxon>Viridiplantae</taxon>
        <taxon>Streptophyta</taxon>
        <taxon>Embryophyta</taxon>
        <taxon>Tracheophyta</taxon>
        <taxon>Spermatophyta</taxon>
        <taxon>Magnoliopsida</taxon>
        <taxon>Liliopsida</taxon>
        <taxon>Araceae</taxon>
        <taxon>Lemnoideae</taxon>
        <taxon>Spirodela</taxon>
    </lineage>
</organism>
<keyword evidence="4" id="KW-0676">Redox-active center</keyword>
<dbReference type="OrthoDB" id="418495at2759"/>
<dbReference type="Pfam" id="PF00462">
    <property type="entry name" value="Glutaredoxin"/>
    <property type="match status" value="1"/>
</dbReference>
<evidence type="ECO:0000313" key="6">
    <source>
        <dbReference type="EMBL" id="CAA7399930.1"/>
    </source>
</evidence>
<dbReference type="Proteomes" id="UP000663760">
    <property type="component" value="Chromosome 7"/>
</dbReference>